<feature type="compositionally biased region" description="Low complexity" evidence="1">
    <location>
        <begin position="1431"/>
        <end position="1443"/>
    </location>
</feature>
<dbReference type="Pfam" id="PF20248">
    <property type="entry name" value="DUF6603"/>
    <property type="match status" value="1"/>
</dbReference>
<accession>A0A401Z1D2</accession>
<reference evidence="3 4" key="1">
    <citation type="submission" date="2018-12" db="EMBL/GenBank/DDBJ databases">
        <title>Draft genome sequence of Embleya hyalina NBRC 13850T.</title>
        <authorList>
            <person name="Komaki H."/>
            <person name="Hosoyama A."/>
            <person name="Kimura A."/>
            <person name="Ichikawa N."/>
            <person name="Tamura T."/>
        </authorList>
    </citation>
    <scope>NUCLEOTIDE SEQUENCE [LARGE SCALE GENOMIC DNA]</scope>
    <source>
        <strain evidence="3 4">NBRC 13850</strain>
    </source>
</reference>
<sequence>MALTTDELRRRFPTIGGEFRLTAAELAVPGTEDLFGTYLGGPLAVTGVTAVDPEHLTLSGAVTVPGLTPGAAATVTFTANTTASPPVVVGLTVDVTLTTAPDPGEWKIDLPYLRLEAGFLRSYGFDRLLLVLSAEPGADDAVSTVATVGGDLPFAAAGGAALRLRTLVQTGPAASTYTLHGAFAGVGFTTLGDLGQLVPGVPAGRFVLPDLPGLPLPATLELLELSVVFTPDAQRAAAGLDPVLGASVRVGIPARWDLIPGVFDVEEIDAEFGIASPRSTGANVHARLGGVLRVGDAFVGVSVSVPELDLTAELLQPLPLTDVLGLFVPGAQIPTGTVEAFGAWLDARSKDFGVELDLAGDWEIGDVFALTGITLSVEGTGTAGRTVGLSAEAAVGGTRLSIAARYDNGLWRFSGIANDLVPADLFALFDVAPPALLADLTVRETRVSFDSGGREFDLGCSCAFPLGDADAVLDLTARLTRRAAGGYDKNVAGTLTVRVPDGHDDPRTLVFAVEYHEQGPAATITGTWHADEGVALTDLVAALGIELPDLPEVLRPVLTALSVRYESATGRVLLTASTEHTGWVYAARPGTGPGAPRVHAAAVRARLGARASDLPLVGEAIPPGADLVVDGIAFTSTPTGWDAPQAAAINDALHRIDSGRERRLPRFAGGAAAGPGFAVQIELSIGGVAQDPLLLPITTGPGGMLVAAARTPLTVHAAPADTGARDLDLTFGAVRISRIGVGLADGRILVALDAVLSVGPVRLVLMGLGLGIDGELTVSPRLRGAGVQLHQPPLRISGMVERRTGSEVAPGLTEQFIGLASIETGFFALHAAGSYAKAVDGWSSMFLFGELSGGERGLFGPPPFRVIALSLGFGVNSTVRTPTIADVGTFPLVDRLDGSGSGDTPEQVLEKLAGPGGWITPREGRYWGAGGIEFSSFEFIRSRALLLVEGGEQWKVLLIGRTTIDLPRTKAATKPIARVVIDLAIGYHHDHGLFSMDAVIAPGSYVIDPAAELTGGLSLYIWGKDRTAVGGGRGFVFTLGGYHPRFKRPAYYPNPPRVGWRWAIGPVAIRGQVYAALTDGAFMAGGELSANYDKGHGIKLQAWFTAWLDALVQWKPFYFDLSMGLSIGVAATVKVLFIRVRVSLSVGVSLDLWGPPIGGRARIKVWFIGFTIGFGADRAGVPAVEWPEFAVQLPAPLSIAPLAGLLVDVDPEESASRSAAGEPLLVSGDGFTVRTESAVPASRITLNGKTFAGSADDTIDIRPMGAKGQGVVSEHHVTLERFDTEYTPTGWRVTVHRQDMPKGMWGAPLGKPTDVLDGDGLLTDRPAGLTFEIPEPELGPAVGWVDGKALKADGLPDAEIPRLGAHPEGPPSIPDDEGEGSIRAIVDPDTGIAAPTTAERRASVHAALAALGLAPGTDEPPTRYADLARSTFTTAPMTTTAER</sequence>
<keyword evidence="4" id="KW-1185">Reference proteome</keyword>
<feature type="region of interest" description="Disordered" evidence="1">
    <location>
        <begin position="1358"/>
        <end position="1383"/>
    </location>
</feature>
<dbReference type="OrthoDB" id="535891at2"/>
<dbReference type="InterPro" id="IPR046538">
    <property type="entry name" value="DUF6603"/>
</dbReference>
<feature type="region of interest" description="Disordered" evidence="1">
    <location>
        <begin position="1413"/>
        <end position="1443"/>
    </location>
</feature>
<comment type="caution">
    <text evidence="3">The sequence shown here is derived from an EMBL/GenBank/DDBJ whole genome shotgun (WGS) entry which is preliminary data.</text>
</comment>
<organism evidence="3 4">
    <name type="scientific">Embleya hyalina</name>
    <dbReference type="NCBI Taxonomy" id="516124"/>
    <lineage>
        <taxon>Bacteria</taxon>
        <taxon>Bacillati</taxon>
        <taxon>Actinomycetota</taxon>
        <taxon>Actinomycetes</taxon>
        <taxon>Kitasatosporales</taxon>
        <taxon>Streptomycetaceae</taxon>
        <taxon>Embleya</taxon>
    </lineage>
</organism>
<evidence type="ECO:0000313" key="4">
    <source>
        <dbReference type="Proteomes" id="UP000286931"/>
    </source>
</evidence>
<gene>
    <name evidence="3" type="ORF">EHYA_08439</name>
</gene>
<protein>
    <recommendedName>
        <fullName evidence="2">DUF6603 domain-containing protein</fullName>
    </recommendedName>
</protein>
<dbReference type="Proteomes" id="UP000286931">
    <property type="component" value="Unassembled WGS sequence"/>
</dbReference>
<feature type="domain" description="DUF6603" evidence="2">
    <location>
        <begin position="728"/>
        <end position="1209"/>
    </location>
</feature>
<evidence type="ECO:0000256" key="1">
    <source>
        <dbReference type="SAM" id="MobiDB-lite"/>
    </source>
</evidence>
<proteinExistence type="predicted"/>
<dbReference type="EMBL" id="BIFH01000041">
    <property type="protein sequence ID" value="GCE00713.1"/>
    <property type="molecule type" value="Genomic_DNA"/>
</dbReference>
<name>A0A401Z1D2_9ACTN</name>
<evidence type="ECO:0000259" key="2">
    <source>
        <dbReference type="Pfam" id="PF20248"/>
    </source>
</evidence>
<evidence type="ECO:0000313" key="3">
    <source>
        <dbReference type="EMBL" id="GCE00713.1"/>
    </source>
</evidence>
<dbReference type="RefSeq" id="WP_126642407.1">
    <property type="nucleotide sequence ID" value="NZ_BIFH01000041.1"/>
</dbReference>